<name>A0A401USV4_9CLOT</name>
<dbReference type="Proteomes" id="UP000287872">
    <property type="component" value="Unassembled WGS sequence"/>
</dbReference>
<dbReference type="RefSeq" id="WP_125005476.1">
    <property type="nucleotide sequence ID" value="NZ_BHYK01000037.1"/>
</dbReference>
<dbReference type="Gene3D" id="1.20.120.1870">
    <property type="entry name" value="Fic/DOC protein, Fido domain"/>
    <property type="match status" value="1"/>
</dbReference>
<dbReference type="InterPro" id="IPR003812">
    <property type="entry name" value="Fido"/>
</dbReference>
<dbReference type="NCBIfam" id="TIGR01550">
    <property type="entry name" value="DOC_P1"/>
    <property type="match status" value="1"/>
</dbReference>
<dbReference type="InterPro" id="IPR036597">
    <property type="entry name" value="Fido-like_dom_sf"/>
</dbReference>
<evidence type="ECO:0000313" key="2">
    <source>
        <dbReference type="EMBL" id="GCD12635.1"/>
    </source>
</evidence>
<protein>
    <submittedName>
        <fullName evidence="2">Death-on-curing protein</fullName>
    </submittedName>
</protein>
<dbReference type="OrthoDB" id="9802752at2"/>
<feature type="domain" description="Fido" evidence="1">
    <location>
        <begin position="4"/>
        <end position="122"/>
    </location>
</feature>
<sequence>MKMFSEDKILQMHRDLINTYGGLHGIKNYNLFKSAIETPFQTFDGVELYKTGIDKISIITYLLIQSHSMNDGNKRIGVGLMLALCIKNNIKLQYTQEELIKLGLEVAKGWFSQEQIKGWIINHIE</sequence>
<dbReference type="PANTHER" id="PTHR39426">
    <property type="entry name" value="HOMOLOGY TO DEATH-ON-CURING PROTEIN OF PHAGE P1"/>
    <property type="match status" value="1"/>
</dbReference>
<proteinExistence type="predicted"/>
<dbReference type="GO" id="GO:0016301">
    <property type="term" value="F:kinase activity"/>
    <property type="evidence" value="ECO:0007669"/>
    <property type="project" value="InterPro"/>
</dbReference>
<reference evidence="2 3" key="1">
    <citation type="submission" date="2018-11" db="EMBL/GenBank/DDBJ databases">
        <title>Genome sequencing and assembly of Clostridium tagluense strain A121.</title>
        <authorList>
            <person name="Murakami T."/>
            <person name="Segawa T."/>
            <person name="Shcherbakova V.A."/>
            <person name="Mori H."/>
            <person name="Yoshimura Y."/>
        </authorList>
    </citation>
    <scope>NUCLEOTIDE SEQUENCE [LARGE SCALE GENOMIC DNA]</scope>
    <source>
        <strain evidence="2 3">A121</strain>
    </source>
</reference>
<dbReference type="AlphaFoldDB" id="A0A401USV4"/>
<gene>
    <name evidence="2" type="ORF">Ctaglu_42580</name>
</gene>
<dbReference type="InterPro" id="IPR053737">
    <property type="entry name" value="Type_II_TA_Toxin"/>
</dbReference>
<evidence type="ECO:0000313" key="3">
    <source>
        <dbReference type="Proteomes" id="UP000287872"/>
    </source>
</evidence>
<dbReference type="PANTHER" id="PTHR39426:SF1">
    <property type="entry name" value="HOMOLOGY TO DEATH-ON-CURING PROTEIN OF PHAGE P1"/>
    <property type="match status" value="1"/>
</dbReference>
<dbReference type="EMBL" id="BHYK01000037">
    <property type="protein sequence ID" value="GCD12635.1"/>
    <property type="molecule type" value="Genomic_DNA"/>
</dbReference>
<accession>A0A401USV4</accession>
<comment type="caution">
    <text evidence="2">The sequence shown here is derived from an EMBL/GenBank/DDBJ whole genome shotgun (WGS) entry which is preliminary data.</text>
</comment>
<dbReference type="PROSITE" id="PS51459">
    <property type="entry name" value="FIDO"/>
    <property type="match status" value="1"/>
</dbReference>
<organism evidence="2 3">
    <name type="scientific">Clostridium tagluense</name>
    <dbReference type="NCBI Taxonomy" id="360422"/>
    <lineage>
        <taxon>Bacteria</taxon>
        <taxon>Bacillati</taxon>
        <taxon>Bacillota</taxon>
        <taxon>Clostridia</taxon>
        <taxon>Eubacteriales</taxon>
        <taxon>Clostridiaceae</taxon>
        <taxon>Clostridium</taxon>
    </lineage>
</organism>
<dbReference type="SUPFAM" id="SSF140931">
    <property type="entry name" value="Fic-like"/>
    <property type="match status" value="1"/>
</dbReference>
<dbReference type="InterPro" id="IPR006440">
    <property type="entry name" value="Doc"/>
</dbReference>
<dbReference type="Pfam" id="PF02661">
    <property type="entry name" value="Fic"/>
    <property type="match status" value="1"/>
</dbReference>
<keyword evidence="3" id="KW-1185">Reference proteome</keyword>
<evidence type="ECO:0000259" key="1">
    <source>
        <dbReference type="PROSITE" id="PS51459"/>
    </source>
</evidence>